<feature type="compositionally biased region" description="Basic and acidic residues" evidence="1">
    <location>
        <begin position="160"/>
        <end position="178"/>
    </location>
</feature>
<evidence type="ECO:0008006" key="4">
    <source>
        <dbReference type="Google" id="ProtNLM"/>
    </source>
</evidence>
<proteinExistence type="predicted"/>
<dbReference type="AlphaFoldDB" id="A0A1H6JNS6"/>
<keyword evidence="3" id="KW-1185">Reference proteome</keyword>
<sequence length="178" mass="20109">MFRIPTIREIDEMRVELGLSQAELSRRAGFEKDRFNGILYNGYDPHTSTLRSFLDALQDAEPKADEEIERRGPKPEPSTSVDEYERLSSKLEHMDPDDVGDDPSPPDSDGVVTDGGVDQSSSGTEQTPCEECGEPIRFDRARAYYKTPDERFWHPDCLPEEYRSVDTDTERSNGGESA</sequence>
<feature type="region of interest" description="Disordered" evidence="1">
    <location>
        <begin position="151"/>
        <end position="178"/>
    </location>
</feature>
<dbReference type="InterPro" id="IPR001387">
    <property type="entry name" value="Cro/C1-type_HTH"/>
</dbReference>
<dbReference type="STRING" id="1267564.SAMN05192561_11229"/>
<evidence type="ECO:0000313" key="3">
    <source>
        <dbReference type="Proteomes" id="UP000199215"/>
    </source>
</evidence>
<feature type="compositionally biased region" description="Basic and acidic residues" evidence="1">
    <location>
        <begin position="60"/>
        <end position="74"/>
    </location>
</feature>
<dbReference type="CDD" id="cd00093">
    <property type="entry name" value="HTH_XRE"/>
    <property type="match status" value="1"/>
</dbReference>
<name>A0A1H6JNS6_9EURY</name>
<reference evidence="2 3" key="1">
    <citation type="submission" date="2016-10" db="EMBL/GenBank/DDBJ databases">
        <authorList>
            <person name="de Groot N.N."/>
        </authorList>
    </citation>
    <scope>NUCLEOTIDE SEQUENCE [LARGE SCALE GENOMIC DNA]</scope>
    <source>
        <strain evidence="2 3">IBRC-M10418</strain>
    </source>
</reference>
<dbReference type="InterPro" id="IPR010982">
    <property type="entry name" value="Lambda_DNA-bd_dom_sf"/>
</dbReference>
<dbReference type="Proteomes" id="UP000199215">
    <property type="component" value="Unassembled WGS sequence"/>
</dbReference>
<protein>
    <recommendedName>
        <fullName evidence="4">HTH cro/C1-type domain-containing protein</fullName>
    </recommendedName>
</protein>
<evidence type="ECO:0000256" key="1">
    <source>
        <dbReference type="SAM" id="MobiDB-lite"/>
    </source>
</evidence>
<feature type="compositionally biased region" description="Low complexity" evidence="1">
    <location>
        <begin position="107"/>
        <end position="124"/>
    </location>
</feature>
<dbReference type="GO" id="GO:0003677">
    <property type="term" value="F:DNA binding"/>
    <property type="evidence" value="ECO:0007669"/>
    <property type="project" value="InterPro"/>
</dbReference>
<feature type="region of interest" description="Disordered" evidence="1">
    <location>
        <begin position="57"/>
        <end position="137"/>
    </location>
</feature>
<organism evidence="2 3">
    <name type="scientific">Halopenitus malekzadehii</name>
    <dbReference type="NCBI Taxonomy" id="1267564"/>
    <lineage>
        <taxon>Archaea</taxon>
        <taxon>Methanobacteriati</taxon>
        <taxon>Methanobacteriota</taxon>
        <taxon>Stenosarchaea group</taxon>
        <taxon>Halobacteria</taxon>
        <taxon>Halobacteriales</taxon>
        <taxon>Haloferacaceae</taxon>
        <taxon>Halopenitus</taxon>
    </lineage>
</organism>
<feature type="compositionally biased region" description="Basic and acidic residues" evidence="1">
    <location>
        <begin position="83"/>
        <end position="96"/>
    </location>
</feature>
<gene>
    <name evidence="2" type="ORF">SAMN05192561_11229</name>
</gene>
<dbReference type="SUPFAM" id="SSF47413">
    <property type="entry name" value="lambda repressor-like DNA-binding domains"/>
    <property type="match status" value="1"/>
</dbReference>
<dbReference type="EMBL" id="FNWU01000012">
    <property type="protein sequence ID" value="SEH60696.1"/>
    <property type="molecule type" value="Genomic_DNA"/>
</dbReference>
<accession>A0A1H6JNS6</accession>
<evidence type="ECO:0000313" key="2">
    <source>
        <dbReference type="EMBL" id="SEH60696.1"/>
    </source>
</evidence>